<evidence type="ECO:0000256" key="4">
    <source>
        <dbReference type="ARBA" id="ARBA00023136"/>
    </source>
</evidence>
<evidence type="ECO:0000256" key="3">
    <source>
        <dbReference type="ARBA" id="ARBA00022989"/>
    </source>
</evidence>
<evidence type="ECO:0000313" key="6">
    <source>
        <dbReference type="EMBL" id="GHB90428.1"/>
    </source>
</evidence>
<reference evidence="6" key="1">
    <citation type="journal article" date="2014" name="Int. J. Syst. Evol. Microbiol.">
        <title>Complete genome sequence of Corynebacterium casei LMG S-19264T (=DSM 44701T), isolated from a smear-ripened cheese.</title>
        <authorList>
            <consortium name="US DOE Joint Genome Institute (JGI-PGF)"/>
            <person name="Walter F."/>
            <person name="Albersmeier A."/>
            <person name="Kalinowski J."/>
            <person name="Ruckert C."/>
        </authorList>
    </citation>
    <scope>NUCLEOTIDE SEQUENCE</scope>
    <source>
        <strain evidence="6">KCTC 12870</strain>
    </source>
</reference>
<dbReference type="GO" id="GO:0046873">
    <property type="term" value="F:metal ion transmembrane transporter activity"/>
    <property type="evidence" value="ECO:0007669"/>
    <property type="project" value="InterPro"/>
</dbReference>
<proteinExistence type="predicted"/>
<accession>A0A8J3GDB7</accession>
<dbReference type="RefSeq" id="WP_189510821.1">
    <property type="nucleotide sequence ID" value="NZ_BMXG01000001.1"/>
</dbReference>
<dbReference type="Pfam" id="PF01544">
    <property type="entry name" value="CorA"/>
    <property type="match status" value="1"/>
</dbReference>
<evidence type="ECO:0008006" key="8">
    <source>
        <dbReference type="Google" id="ProtNLM"/>
    </source>
</evidence>
<gene>
    <name evidence="6" type="ORF">GCM10007047_01460</name>
</gene>
<evidence type="ECO:0000256" key="5">
    <source>
        <dbReference type="SAM" id="Phobius"/>
    </source>
</evidence>
<feature type="transmembrane region" description="Helical" evidence="5">
    <location>
        <begin position="187"/>
        <end position="206"/>
    </location>
</feature>
<name>A0A8J3GDB7_9BACT</name>
<keyword evidence="4 5" id="KW-0472">Membrane</keyword>
<evidence type="ECO:0000256" key="1">
    <source>
        <dbReference type="ARBA" id="ARBA00004141"/>
    </source>
</evidence>
<feature type="transmembrane region" description="Helical" evidence="5">
    <location>
        <begin position="218"/>
        <end position="238"/>
    </location>
</feature>
<dbReference type="InterPro" id="IPR045863">
    <property type="entry name" value="CorA_TM1_TM2"/>
</dbReference>
<keyword evidence="7" id="KW-1185">Reference proteome</keyword>
<dbReference type="Proteomes" id="UP000642829">
    <property type="component" value="Unassembled WGS sequence"/>
</dbReference>
<evidence type="ECO:0000313" key="7">
    <source>
        <dbReference type="Proteomes" id="UP000642829"/>
    </source>
</evidence>
<dbReference type="SUPFAM" id="SSF144083">
    <property type="entry name" value="Magnesium transport protein CorA, transmembrane region"/>
    <property type="match status" value="1"/>
</dbReference>
<dbReference type="GO" id="GO:0016020">
    <property type="term" value="C:membrane"/>
    <property type="evidence" value="ECO:0007669"/>
    <property type="project" value="UniProtKB-SubCell"/>
</dbReference>
<keyword evidence="3 5" id="KW-1133">Transmembrane helix</keyword>
<dbReference type="AlphaFoldDB" id="A0A8J3GDB7"/>
<dbReference type="EMBL" id="BMXG01000001">
    <property type="protein sequence ID" value="GHB90428.1"/>
    <property type="molecule type" value="Genomic_DNA"/>
</dbReference>
<evidence type="ECO:0000256" key="2">
    <source>
        <dbReference type="ARBA" id="ARBA00022692"/>
    </source>
</evidence>
<reference evidence="6" key="2">
    <citation type="submission" date="2020-09" db="EMBL/GenBank/DDBJ databases">
        <authorList>
            <person name="Sun Q."/>
            <person name="Kim S."/>
        </authorList>
    </citation>
    <scope>NUCLEOTIDE SEQUENCE</scope>
    <source>
        <strain evidence="6">KCTC 12870</strain>
    </source>
</reference>
<sequence length="247" mass="28100">MITRTQYKWQLPAAIESRLGDTSYGRQRIIFEDGHLLIIVHEPPKADDITRQAKVFWRKPSGEIQCNGQDNGDRQLRAFLDNYESKLKAMEALYEEAKRADDYFKLVEELLPVQRAVANTASALQAAREQVKQDRFLIELRDRSYELSRNFELLLGDTKMAMDYHIARKAEEQVAQANKAVEAQHRLNILAAVFFPLTAIATIFGMNLQHGFESTSPFVFWGVFFVGIVTGLALKGWVVKVPKSPGP</sequence>
<comment type="caution">
    <text evidence="6">The sequence shown here is derived from an EMBL/GenBank/DDBJ whole genome shotgun (WGS) entry which is preliminary data.</text>
</comment>
<protein>
    <recommendedName>
        <fullName evidence="8">CorA-like Mg2+ transporter protein</fullName>
    </recommendedName>
</protein>
<organism evidence="6 7">
    <name type="scientific">Cerasicoccus arenae</name>
    <dbReference type="NCBI Taxonomy" id="424488"/>
    <lineage>
        <taxon>Bacteria</taxon>
        <taxon>Pseudomonadati</taxon>
        <taxon>Verrucomicrobiota</taxon>
        <taxon>Opitutia</taxon>
        <taxon>Puniceicoccales</taxon>
        <taxon>Cerasicoccaceae</taxon>
        <taxon>Cerasicoccus</taxon>
    </lineage>
</organism>
<keyword evidence="2 5" id="KW-0812">Transmembrane</keyword>
<dbReference type="Gene3D" id="1.20.58.340">
    <property type="entry name" value="Magnesium transport protein CorA, transmembrane region"/>
    <property type="match status" value="1"/>
</dbReference>
<comment type="subcellular location">
    <subcellularLocation>
        <location evidence="1">Membrane</location>
        <topology evidence="1">Multi-pass membrane protein</topology>
    </subcellularLocation>
</comment>
<dbReference type="InterPro" id="IPR002523">
    <property type="entry name" value="MgTranspt_CorA/ZnTranspt_ZntB"/>
</dbReference>